<proteinExistence type="predicted"/>
<dbReference type="EMBL" id="MT143587">
    <property type="protein sequence ID" value="QJA98516.1"/>
    <property type="molecule type" value="Genomic_DNA"/>
</dbReference>
<sequence length="99" mass="10179">MDRVYILLAALLGGIVVALLGWCDSSAPFDPRKFGGSAIRAAIAAVIFAVGYHLSSPVGILDLFYAFLGGAGVDALGNRLAGKFGNGSFPLPAKKKAPE</sequence>
<keyword evidence="1" id="KW-0812">Transmembrane</keyword>
<feature type="transmembrane region" description="Helical" evidence="1">
    <location>
        <begin position="6"/>
        <end position="22"/>
    </location>
</feature>
<keyword evidence="1" id="KW-1133">Transmembrane helix</keyword>
<accession>A0A6M3LSW4</accession>
<gene>
    <name evidence="2" type="ORF">MM171A01725_0006</name>
</gene>
<name>A0A6M3LSW4_9ZZZZ</name>
<evidence type="ECO:0008006" key="3">
    <source>
        <dbReference type="Google" id="ProtNLM"/>
    </source>
</evidence>
<keyword evidence="1" id="KW-0472">Membrane</keyword>
<reference evidence="2" key="1">
    <citation type="submission" date="2020-03" db="EMBL/GenBank/DDBJ databases">
        <title>The deep terrestrial virosphere.</title>
        <authorList>
            <person name="Holmfeldt K."/>
            <person name="Nilsson E."/>
            <person name="Simone D."/>
            <person name="Lopez-Fernandez M."/>
            <person name="Wu X."/>
            <person name="de Brujin I."/>
            <person name="Lundin D."/>
            <person name="Andersson A."/>
            <person name="Bertilsson S."/>
            <person name="Dopson M."/>
        </authorList>
    </citation>
    <scope>NUCLEOTIDE SEQUENCE</scope>
    <source>
        <strain evidence="2">MM171A01725</strain>
    </source>
</reference>
<evidence type="ECO:0000256" key="1">
    <source>
        <dbReference type="SAM" id="Phobius"/>
    </source>
</evidence>
<protein>
    <recommendedName>
        <fullName evidence="3">Holin</fullName>
    </recommendedName>
</protein>
<evidence type="ECO:0000313" key="2">
    <source>
        <dbReference type="EMBL" id="QJA98516.1"/>
    </source>
</evidence>
<dbReference type="AlphaFoldDB" id="A0A6M3LSW4"/>
<organism evidence="2">
    <name type="scientific">viral metagenome</name>
    <dbReference type="NCBI Taxonomy" id="1070528"/>
    <lineage>
        <taxon>unclassified sequences</taxon>
        <taxon>metagenomes</taxon>
        <taxon>organismal metagenomes</taxon>
    </lineage>
</organism>